<name>A0A5K1IW82_9ACTN</name>
<evidence type="ECO:0000313" key="1">
    <source>
        <dbReference type="EMBL" id="VWL93072.1"/>
    </source>
</evidence>
<accession>A0A5K1IW82</accession>
<sequence length="147" mass="16954">MEKPFAFREIAMPHPNPRNECVTYGRRLQPEMNFESDGLERLYLDHRKGLIETAIEECAEYLDADDWMDEDVFPCVREMTGEWYLASVDVRREGGEVMAQIYLHFLGRCSEGSMSGEKDDYLGIEALFVYDSDRGEFGFDGLNTDAI</sequence>
<dbReference type="AlphaFoldDB" id="A0A5K1IW82"/>
<evidence type="ECO:0000313" key="2">
    <source>
        <dbReference type="Proteomes" id="UP000405524"/>
    </source>
</evidence>
<gene>
    <name evidence="1" type="ORF">JKKLCJKK_00696</name>
</gene>
<dbReference type="EMBL" id="CABWIC010000007">
    <property type="protein sequence ID" value="VWL93072.1"/>
    <property type="molecule type" value="Genomic_DNA"/>
</dbReference>
<organism evidence="1 2">
    <name type="scientific">Collinsella intestinalis</name>
    <dbReference type="NCBI Taxonomy" id="147207"/>
    <lineage>
        <taxon>Bacteria</taxon>
        <taxon>Bacillati</taxon>
        <taxon>Actinomycetota</taxon>
        <taxon>Coriobacteriia</taxon>
        <taxon>Coriobacteriales</taxon>
        <taxon>Coriobacteriaceae</taxon>
        <taxon>Collinsella</taxon>
    </lineage>
</organism>
<dbReference type="Proteomes" id="UP000405524">
    <property type="component" value="Unassembled WGS sequence"/>
</dbReference>
<protein>
    <recommendedName>
        <fullName evidence="3">DUF2262 domain-containing protein</fullName>
    </recommendedName>
</protein>
<evidence type="ECO:0008006" key="3">
    <source>
        <dbReference type="Google" id="ProtNLM"/>
    </source>
</evidence>
<dbReference type="OrthoDB" id="1853726at2"/>
<proteinExistence type="predicted"/>
<reference evidence="1 2" key="1">
    <citation type="submission" date="2019-10" db="EMBL/GenBank/DDBJ databases">
        <authorList>
            <person name="Wolf R A."/>
        </authorList>
    </citation>
    <scope>NUCLEOTIDE SEQUENCE [LARGE SCALE GENOMIC DNA]</scope>
    <source>
        <strain evidence="1">Collinsella_intestinalis_DSM_13632</strain>
    </source>
</reference>